<reference evidence="1 2" key="1">
    <citation type="submission" date="2024-03" db="EMBL/GenBank/DDBJ databases">
        <title>Sulfurimonas sp. HSL3-1.</title>
        <authorList>
            <person name="Wang S."/>
        </authorList>
    </citation>
    <scope>NUCLEOTIDE SEQUENCE [LARGE SCALE GENOMIC DNA]</scope>
    <source>
        <strain evidence="1 2">HSL3-1</strain>
    </source>
</reference>
<dbReference type="EMBL" id="CP147920">
    <property type="protein sequence ID" value="XAU15727.1"/>
    <property type="molecule type" value="Genomic_DNA"/>
</dbReference>
<dbReference type="Proteomes" id="UP001447842">
    <property type="component" value="Chromosome"/>
</dbReference>
<proteinExistence type="predicted"/>
<gene>
    <name evidence="1" type="ORF">WCY31_03265</name>
</gene>
<sequence>MKLYLTGLGWVDDAPTGHRLRWSYPLQAPDGSGGFLGLPDTIIVERAWMDELSPRKPETPGESTALLSVPASWWKVHGDIIPDGWIVCRFELPAPVQAVRFTYRGMTTRLRVFDSATDTLVAERSVSDGEVVLVEAADMDRFELLGMGSRFENFRSLDLFDDRGLSFEEIARIRVKKTLDADLAAVTPRSSIPTTLDAAEWQEFVTAAQEGQASGPADLEEGEASPWEIFGMMAALRWEHALLFGHGFFDGPRTKWPKIDELKRDLLLEKIPSGKTAVYRVREKDKRVGPSNLVICLSRPVADLTAPGVPLYGDPKVHFGIDAKTDKPVFEASYNLHWQQTAADALGVRLEEETSKSPSIGGDLLKESIENRTRFPDEMPGEGNLTRRREVPFHDVRVRCRACATDAWDRESTFSAWSPWTGLSFGYEPPAPPLIEARYQSGAATLTRQTETPALPGWLPDKVIKEDAGARVHVYRQKSGASGQPRLETVTVSAPVYVGARRYRTTIAGAGTLSDFLGGFLVAPPFKAEVTGVSGSDVYFEPGDGGTTLFPAGTAELHQMPTHLALWTKVAEFDPATLPTELNVPDPLPGPDGVSDTVAYHLRLKALGKVGPAGNTVRAVRIPVTPTVPPPFIAEPLGVDFYNRTMIKLTFTNPLSAGLYTVWWANGTPGDFAAEAVPGEQRAQSPYQNYHLFDSLSLPLPQSAGRTVTIGVQQVNDGGGQSGFVTATLLL</sequence>
<accession>A0ABZ3HE35</accession>
<evidence type="ECO:0000313" key="1">
    <source>
        <dbReference type="EMBL" id="XAU15727.1"/>
    </source>
</evidence>
<name>A0ABZ3HE35_9BACT</name>
<keyword evidence="2" id="KW-1185">Reference proteome</keyword>
<protein>
    <recommendedName>
        <fullName evidence="3">Tip attachment protein J domain-containing protein</fullName>
    </recommendedName>
</protein>
<evidence type="ECO:0008006" key="3">
    <source>
        <dbReference type="Google" id="ProtNLM"/>
    </source>
</evidence>
<evidence type="ECO:0000313" key="2">
    <source>
        <dbReference type="Proteomes" id="UP001447842"/>
    </source>
</evidence>
<dbReference type="RefSeq" id="WP_345973095.1">
    <property type="nucleotide sequence ID" value="NZ_CP147920.1"/>
</dbReference>
<organism evidence="1 2">
    <name type="scientific">Sulfurimonas diazotrophicus</name>
    <dbReference type="NCBI Taxonomy" id="3131939"/>
    <lineage>
        <taxon>Bacteria</taxon>
        <taxon>Pseudomonadati</taxon>
        <taxon>Campylobacterota</taxon>
        <taxon>Epsilonproteobacteria</taxon>
        <taxon>Campylobacterales</taxon>
        <taxon>Sulfurimonadaceae</taxon>
        <taxon>Sulfurimonas</taxon>
    </lineage>
</organism>